<protein>
    <submittedName>
        <fullName evidence="2">Uncharacterized protein</fullName>
    </submittedName>
</protein>
<evidence type="ECO:0000313" key="3">
    <source>
        <dbReference type="Proteomes" id="UP001500984"/>
    </source>
</evidence>
<accession>A0ABP5HZP1</accession>
<keyword evidence="3" id="KW-1185">Reference proteome</keyword>
<organism evidence="2 3">
    <name type="scientific">Brevibacterium salitolerans</name>
    <dbReference type="NCBI Taxonomy" id="1403566"/>
    <lineage>
        <taxon>Bacteria</taxon>
        <taxon>Bacillati</taxon>
        <taxon>Actinomycetota</taxon>
        <taxon>Actinomycetes</taxon>
        <taxon>Micrococcales</taxon>
        <taxon>Brevibacteriaceae</taxon>
        <taxon>Brevibacterium</taxon>
    </lineage>
</organism>
<feature type="transmembrane region" description="Helical" evidence="1">
    <location>
        <begin position="53"/>
        <end position="75"/>
    </location>
</feature>
<feature type="transmembrane region" description="Helical" evidence="1">
    <location>
        <begin position="116"/>
        <end position="139"/>
    </location>
</feature>
<feature type="transmembrane region" description="Helical" evidence="1">
    <location>
        <begin position="12"/>
        <end position="33"/>
    </location>
</feature>
<name>A0ABP5HZP1_9MICO</name>
<reference evidence="3" key="1">
    <citation type="journal article" date="2019" name="Int. J. Syst. Evol. Microbiol.">
        <title>The Global Catalogue of Microorganisms (GCM) 10K type strain sequencing project: providing services to taxonomists for standard genome sequencing and annotation.</title>
        <authorList>
            <consortium name="The Broad Institute Genomics Platform"/>
            <consortium name="The Broad Institute Genome Sequencing Center for Infectious Disease"/>
            <person name="Wu L."/>
            <person name="Ma J."/>
        </authorList>
    </citation>
    <scope>NUCLEOTIDE SEQUENCE [LARGE SCALE GENOMIC DNA]</scope>
    <source>
        <strain evidence="3">JCM 15900</strain>
    </source>
</reference>
<evidence type="ECO:0000313" key="2">
    <source>
        <dbReference type="EMBL" id="GAA2089483.1"/>
    </source>
</evidence>
<keyword evidence="1" id="KW-1133">Transmembrane helix</keyword>
<feature type="transmembrane region" description="Helical" evidence="1">
    <location>
        <begin position="87"/>
        <end position="110"/>
    </location>
</feature>
<comment type="caution">
    <text evidence="2">The sequence shown here is derived from an EMBL/GenBank/DDBJ whole genome shotgun (WGS) entry which is preliminary data.</text>
</comment>
<evidence type="ECO:0000256" key="1">
    <source>
        <dbReference type="SAM" id="Phobius"/>
    </source>
</evidence>
<dbReference type="EMBL" id="BAAAPZ010000002">
    <property type="protein sequence ID" value="GAA2089483.1"/>
    <property type="molecule type" value="Genomic_DNA"/>
</dbReference>
<dbReference type="Proteomes" id="UP001500984">
    <property type="component" value="Unassembled WGS sequence"/>
</dbReference>
<gene>
    <name evidence="2" type="ORF">GCM10009823_05300</name>
</gene>
<sequence length="148" mass="15325">MEEPRLPGMSSATIWPSTLILTAGIAGLAVLNAEGDLKLPGSERLQVLDDPEGLMGLISYAGVVLGAIALGALVFSWWRGRRKPAHALTYCGSGLVLCALGVALIIGAGGERPVPFAALAWTTTAIGLIMTASSLTRLIKPHPADRSP</sequence>
<keyword evidence="1" id="KW-0472">Membrane</keyword>
<keyword evidence="1" id="KW-0812">Transmembrane</keyword>
<proteinExistence type="predicted"/>